<dbReference type="OrthoDB" id="3351993at2759"/>
<reference evidence="3 4" key="1">
    <citation type="submission" date="2014-04" db="EMBL/GenBank/DDBJ databases">
        <title>Evolutionary Origins and Diversification of the Mycorrhizal Mutualists.</title>
        <authorList>
            <consortium name="DOE Joint Genome Institute"/>
            <consortium name="Mycorrhizal Genomics Consortium"/>
            <person name="Kohler A."/>
            <person name="Kuo A."/>
            <person name="Nagy L.G."/>
            <person name="Floudas D."/>
            <person name="Copeland A."/>
            <person name="Barry K.W."/>
            <person name="Cichocki N."/>
            <person name="Veneault-Fourrey C."/>
            <person name="LaButti K."/>
            <person name="Lindquist E.A."/>
            <person name="Lipzen A."/>
            <person name="Lundell T."/>
            <person name="Morin E."/>
            <person name="Murat C."/>
            <person name="Riley R."/>
            <person name="Ohm R."/>
            <person name="Sun H."/>
            <person name="Tunlid A."/>
            <person name="Henrissat B."/>
            <person name="Grigoriev I.V."/>
            <person name="Hibbett D.S."/>
            <person name="Martin F."/>
        </authorList>
    </citation>
    <scope>NUCLEOTIDE SEQUENCE [LARGE SCALE GENOMIC DNA]</scope>
    <source>
        <strain evidence="3 4">FD-317 M1</strain>
    </source>
</reference>
<dbReference type="PROSITE" id="PS50297">
    <property type="entry name" value="ANK_REP_REGION"/>
    <property type="match status" value="1"/>
</dbReference>
<keyword evidence="2" id="KW-0472">Membrane</keyword>
<feature type="transmembrane region" description="Helical" evidence="2">
    <location>
        <begin position="29"/>
        <end position="53"/>
    </location>
</feature>
<dbReference type="Proteomes" id="UP000053593">
    <property type="component" value="Unassembled WGS sequence"/>
</dbReference>
<proteinExistence type="predicted"/>
<dbReference type="InterPro" id="IPR036770">
    <property type="entry name" value="Ankyrin_rpt-contain_sf"/>
</dbReference>
<protein>
    <submittedName>
        <fullName evidence="3">Uncharacterized protein</fullName>
    </submittedName>
</protein>
<keyword evidence="2" id="KW-1133">Transmembrane helix</keyword>
<accession>A0A0D0AVW5</accession>
<dbReference type="SUPFAM" id="SSF48403">
    <property type="entry name" value="Ankyrin repeat"/>
    <property type="match status" value="1"/>
</dbReference>
<evidence type="ECO:0000313" key="3">
    <source>
        <dbReference type="EMBL" id="KIK54710.1"/>
    </source>
</evidence>
<feature type="repeat" description="ANK" evidence="1">
    <location>
        <begin position="183"/>
        <end position="215"/>
    </location>
</feature>
<gene>
    <name evidence="3" type="ORF">GYMLUDRAFT_892872</name>
</gene>
<dbReference type="SMART" id="SM00248">
    <property type="entry name" value="ANK"/>
    <property type="match status" value="3"/>
</dbReference>
<evidence type="ECO:0000313" key="4">
    <source>
        <dbReference type="Proteomes" id="UP000053593"/>
    </source>
</evidence>
<organism evidence="3 4">
    <name type="scientific">Collybiopsis luxurians FD-317 M1</name>
    <dbReference type="NCBI Taxonomy" id="944289"/>
    <lineage>
        <taxon>Eukaryota</taxon>
        <taxon>Fungi</taxon>
        <taxon>Dikarya</taxon>
        <taxon>Basidiomycota</taxon>
        <taxon>Agaricomycotina</taxon>
        <taxon>Agaricomycetes</taxon>
        <taxon>Agaricomycetidae</taxon>
        <taxon>Agaricales</taxon>
        <taxon>Marasmiineae</taxon>
        <taxon>Omphalotaceae</taxon>
        <taxon>Collybiopsis</taxon>
        <taxon>Collybiopsis luxurians</taxon>
    </lineage>
</organism>
<dbReference type="Gene3D" id="1.25.40.20">
    <property type="entry name" value="Ankyrin repeat-containing domain"/>
    <property type="match status" value="1"/>
</dbReference>
<feature type="transmembrane region" description="Helical" evidence="2">
    <location>
        <begin position="74"/>
        <end position="94"/>
    </location>
</feature>
<dbReference type="Pfam" id="PF00023">
    <property type="entry name" value="Ank"/>
    <property type="match status" value="1"/>
</dbReference>
<keyword evidence="1" id="KW-0040">ANK repeat</keyword>
<keyword evidence="4" id="KW-1185">Reference proteome</keyword>
<dbReference type="HOGENOM" id="CLU_924547_0_0_1"/>
<dbReference type="InterPro" id="IPR002110">
    <property type="entry name" value="Ankyrin_rpt"/>
</dbReference>
<evidence type="ECO:0000256" key="1">
    <source>
        <dbReference type="PROSITE-ProRule" id="PRU00023"/>
    </source>
</evidence>
<evidence type="ECO:0000256" key="2">
    <source>
        <dbReference type="SAM" id="Phobius"/>
    </source>
</evidence>
<dbReference type="AlphaFoldDB" id="A0A0D0AVW5"/>
<dbReference type="PROSITE" id="PS50088">
    <property type="entry name" value="ANK_REPEAT"/>
    <property type="match status" value="1"/>
</dbReference>
<name>A0A0D0AVW5_9AGAR</name>
<feature type="transmembrane region" description="Helical" evidence="2">
    <location>
        <begin position="114"/>
        <end position="133"/>
    </location>
</feature>
<sequence>MLPQYIALFLGLQIPVSLGIARDWSIAIYSVLLVPGINLILPVMLFRAFYGIYDLLRPSQRRKINSGTQSEASIVPILTGLTVLAIINVIFVVDTEIMLATSSLFKESHDAAEWTFGQTIALLLLVLPIRDLIEGIMRKPDTRRRKQHTRNLRKAVERGSPDLIMNLVKDGANVNVEVNPKSKFASALQLASYKGDLGLVLSLLNNGADVNRKGIYNTAIQAAMCQKHEIVIQILAERVDFKDAALGPALTLWRDTKWDLGFGSLVLMPQKFWKGKKNTPRGNRSQGISPRCTYKFFKAQL</sequence>
<keyword evidence="2" id="KW-0812">Transmembrane</keyword>
<dbReference type="EMBL" id="KN834813">
    <property type="protein sequence ID" value="KIK54710.1"/>
    <property type="molecule type" value="Genomic_DNA"/>
</dbReference>